<evidence type="ECO:0000256" key="1">
    <source>
        <dbReference type="SAM" id="Phobius"/>
    </source>
</evidence>
<accession>A0A558CPL1</accession>
<reference evidence="3 4" key="1">
    <citation type="submission" date="2019-07" db="EMBL/GenBank/DDBJ databases">
        <title>The pathways for chlorine oxyanion respiration interact through the shared metabolite chlorate.</title>
        <authorList>
            <person name="Barnum T.P."/>
            <person name="Cheng Y."/>
            <person name="Hill K.A."/>
            <person name="Lucas L.N."/>
            <person name="Carlson H.K."/>
            <person name="Coates J.D."/>
        </authorList>
    </citation>
    <scope>NUCLEOTIDE SEQUENCE [LARGE SCALE GENOMIC DNA]</scope>
    <source>
        <strain evidence="3">BK-3</strain>
    </source>
</reference>
<gene>
    <name evidence="3" type="ORF">FHK82_16315</name>
</gene>
<feature type="domain" description="AsmA" evidence="2">
    <location>
        <begin position="64"/>
        <end position="243"/>
    </location>
</feature>
<comment type="caution">
    <text evidence="3">The sequence shown here is derived from an EMBL/GenBank/DDBJ whole genome shotgun (WGS) entry which is preliminary data.</text>
</comment>
<evidence type="ECO:0000259" key="2">
    <source>
        <dbReference type="Pfam" id="PF05170"/>
    </source>
</evidence>
<proteinExistence type="predicted"/>
<organism evidence="3 4">
    <name type="scientific">Sedimenticola thiotaurini</name>
    <dbReference type="NCBI Taxonomy" id="1543721"/>
    <lineage>
        <taxon>Bacteria</taxon>
        <taxon>Pseudomonadati</taxon>
        <taxon>Pseudomonadota</taxon>
        <taxon>Gammaproteobacteria</taxon>
        <taxon>Chromatiales</taxon>
        <taxon>Sedimenticolaceae</taxon>
        <taxon>Sedimenticola</taxon>
    </lineage>
</organism>
<evidence type="ECO:0000313" key="3">
    <source>
        <dbReference type="EMBL" id="TVT50602.1"/>
    </source>
</evidence>
<feature type="transmembrane region" description="Helical" evidence="1">
    <location>
        <begin position="7"/>
        <end position="26"/>
    </location>
</feature>
<dbReference type="EMBL" id="VMRY01000103">
    <property type="protein sequence ID" value="TVT50602.1"/>
    <property type="molecule type" value="Genomic_DNA"/>
</dbReference>
<keyword evidence="1" id="KW-0812">Transmembrane</keyword>
<evidence type="ECO:0000313" key="4">
    <source>
        <dbReference type="Proteomes" id="UP000317355"/>
    </source>
</evidence>
<dbReference type="InterPro" id="IPR007844">
    <property type="entry name" value="AsmA"/>
</dbReference>
<sequence length="265" mass="27682">MSSIKRLAIGLTTTLIVVIVGLFIFLSSNLGSLIVDAVESFGPKVTQSSVKLSSADIAITGEGELKGLVVGNPKGYKSDNAFELGAIKMVIDTDSLTSDVIRIKSILIESPKLSYEPSGDAGSNLQQLVKNVQQFAGNKNSGEKSSGPKKEAKLIIDLLSIRDGEVSVTTPLSDTPLSTALPNIEIKDIGKKSGGSSASDVVELVMKKVSAAATNVGNLSVDELKTKLKAQVGDKLKEVQGQIKAPAGLEGKTGEIGDKLKSIFN</sequence>
<dbReference type="Pfam" id="PF05170">
    <property type="entry name" value="AsmA"/>
    <property type="match status" value="1"/>
</dbReference>
<protein>
    <submittedName>
        <fullName evidence="3">AsmA family protein</fullName>
    </submittedName>
</protein>
<keyword evidence="1" id="KW-1133">Transmembrane helix</keyword>
<keyword evidence="1" id="KW-0472">Membrane</keyword>
<dbReference type="AlphaFoldDB" id="A0A558CPL1"/>
<dbReference type="Proteomes" id="UP000317355">
    <property type="component" value="Unassembled WGS sequence"/>
</dbReference>
<name>A0A558CPL1_9GAMM</name>